<feature type="region of interest" description="Disordered" evidence="18">
    <location>
        <begin position="1383"/>
        <end position="1448"/>
    </location>
</feature>
<feature type="domain" description="GRF-type" evidence="22">
    <location>
        <begin position="1456"/>
        <end position="1493"/>
    </location>
</feature>
<dbReference type="PROSITE" id="PS52039">
    <property type="entry name" value="TOPO_IA_2"/>
    <property type="match status" value="1"/>
</dbReference>
<dbReference type="InterPro" id="IPR006171">
    <property type="entry name" value="TOPRIM_dom"/>
</dbReference>
<evidence type="ECO:0000256" key="16">
    <source>
        <dbReference type="ARBA" id="ARBA00056363"/>
    </source>
</evidence>
<reference evidence="24" key="1">
    <citation type="submission" date="2021-03" db="EMBL/GenBank/DDBJ databases">
        <title>Chromosome level genome of the anhydrobiotic midge Polypedilum vanderplanki.</title>
        <authorList>
            <person name="Yoshida Y."/>
            <person name="Kikawada T."/>
            <person name="Gusev O."/>
        </authorList>
    </citation>
    <scope>NUCLEOTIDE SEQUENCE</scope>
    <source>
        <strain evidence="24">NIAS01</strain>
        <tissue evidence="24">Whole body or cell culture</tissue>
    </source>
</reference>
<feature type="region of interest" description="Disordered" evidence="18">
    <location>
        <begin position="1497"/>
        <end position="1520"/>
    </location>
</feature>
<dbReference type="EC" id="5.6.2.1" evidence="5"/>
<keyword evidence="7" id="KW-0479">Metal-binding</keyword>
<evidence type="ECO:0000256" key="19">
    <source>
        <dbReference type="SAM" id="Phobius"/>
    </source>
</evidence>
<organism evidence="24 25">
    <name type="scientific">Polypedilum vanderplanki</name>
    <name type="common">Sleeping chironomid midge</name>
    <dbReference type="NCBI Taxonomy" id="319348"/>
    <lineage>
        <taxon>Eukaryota</taxon>
        <taxon>Metazoa</taxon>
        <taxon>Ecdysozoa</taxon>
        <taxon>Arthropoda</taxon>
        <taxon>Hexapoda</taxon>
        <taxon>Insecta</taxon>
        <taxon>Pterygota</taxon>
        <taxon>Neoptera</taxon>
        <taxon>Endopterygota</taxon>
        <taxon>Diptera</taxon>
        <taxon>Nematocera</taxon>
        <taxon>Chironomoidea</taxon>
        <taxon>Chironomidae</taxon>
        <taxon>Chironominae</taxon>
        <taxon>Polypedilum</taxon>
        <taxon>Polypedilum</taxon>
    </lineage>
</organism>
<keyword evidence="15" id="KW-0413">Isomerase</keyword>
<feature type="signal peptide" evidence="20">
    <location>
        <begin position="1"/>
        <end position="22"/>
    </location>
</feature>
<gene>
    <name evidence="24" type="ORF">PVAND_005615</name>
</gene>
<dbReference type="FunFam" id="1.10.290.10:FF:000001">
    <property type="entry name" value="DNA topoisomerase"/>
    <property type="match status" value="1"/>
</dbReference>
<keyword evidence="9 17" id="KW-0863">Zinc-finger</keyword>
<dbReference type="FunFam" id="3.40.50.140:FF:000003">
    <property type="entry name" value="DNA topoisomerase"/>
    <property type="match status" value="1"/>
</dbReference>
<evidence type="ECO:0000256" key="7">
    <source>
        <dbReference type="ARBA" id="ARBA00022723"/>
    </source>
</evidence>
<dbReference type="InterPro" id="IPR013825">
    <property type="entry name" value="Topo_IA_cen_sub2"/>
</dbReference>
<dbReference type="OrthoDB" id="1666796at2759"/>
<dbReference type="PROSITE" id="PS50880">
    <property type="entry name" value="TOPRIM"/>
    <property type="match status" value="1"/>
</dbReference>
<dbReference type="GO" id="GO:0016020">
    <property type="term" value="C:membrane"/>
    <property type="evidence" value="ECO:0007669"/>
    <property type="project" value="UniProtKB-SubCell"/>
</dbReference>
<dbReference type="InterPro" id="IPR013824">
    <property type="entry name" value="Topo_IA_cen_sub1"/>
</dbReference>
<keyword evidence="10" id="KW-0862">Zinc</keyword>
<dbReference type="Proteomes" id="UP001107558">
    <property type="component" value="Chromosome 2"/>
</dbReference>
<feature type="transmembrane region" description="Helical" evidence="19">
    <location>
        <begin position="432"/>
        <end position="454"/>
    </location>
</feature>
<feature type="compositionally biased region" description="Low complexity" evidence="18">
    <location>
        <begin position="1439"/>
        <end position="1448"/>
    </location>
</feature>
<dbReference type="PANTHER" id="PTHR11390">
    <property type="entry name" value="PROKARYOTIC DNA TOPOISOMERASE"/>
    <property type="match status" value="1"/>
</dbReference>
<name>A0A9J6C0J8_POLVA</name>
<dbReference type="InterPro" id="IPR010666">
    <property type="entry name" value="Znf_GRF"/>
</dbReference>
<dbReference type="SMART" id="SM00436">
    <property type="entry name" value="TOP1Bc"/>
    <property type="match status" value="1"/>
</dbReference>
<feature type="compositionally biased region" description="Low complexity" evidence="18">
    <location>
        <begin position="1383"/>
        <end position="1406"/>
    </location>
</feature>
<dbReference type="InterPro" id="IPR023405">
    <property type="entry name" value="Topo_IA_core_domain"/>
</dbReference>
<feature type="transmembrane region" description="Helical" evidence="19">
    <location>
        <begin position="264"/>
        <end position="286"/>
    </location>
</feature>
<dbReference type="PANTHER" id="PTHR11390:SF21">
    <property type="entry name" value="DNA TOPOISOMERASE 3-ALPHA"/>
    <property type="match status" value="1"/>
</dbReference>
<feature type="domain" description="Toprim" evidence="21">
    <location>
        <begin position="622"/>
        <end position="766"/>
    </location>
</feature>
<accession>A0A9J6C0J8</accession>
<dbReference type="Pfam" id="PF02990">
    <property type="entry name" value="EMP70"/>
    <property type="match status" value="1"/>
</dbReference>
<evidence type="ECO:0000256" key="5">
    <source>
        <dbReference type="ARBA" id="ARBA00012891"/>
    </source>
</evidence>
<evidence type="ECO:0000256" key="4">
    <source>
        <dbReference type="ARBA" id="ARBA00009446"/>
    </source>
</evidence>
<evidence type="ECO:0000256" key="3">
    <source>
        <dbReference type="ARBA" id="ARBA00005227"/>
    </source>
</evidence>
<evidence type="ECO:0000256" key="2">
    <source>
        <dbReference type="ARBA" id="ARBA00004141"/>
    </source>
</evidence>
<dbReference type="SUPFAM" id="SSF57756">
    <property type="entry name" value="Retrovirus zinc finger-like domains"/>
    <property type="match status" value="1"/>
</dbReference>
<keyword evidence="25" id="KW-1185">Reference proteome</keyword>
<keyword evidence="14 19" id="KW-0472">Membrane</keyword>
<evidence type="ECO:0000256" key="14">
    <source>
        <dbReference type="ARBA" id="ARBA00023136"/>
    </source>
</evidence>
<comment type="similarity">
    <text evidence="3">Belongs to the nonaspanin (TM9SF) (TC 9.A.2) family.</text>
</comment>
<dbReference type="PRINTS" id="PR00417">
    <property type="entry name" value="PRTPISMRASEI"/>
</dbReference>
<comment type="caution">
    <text evidence="24">The sequence shown here is derived from an EMBL/GenBank/DDBJ whole genome shotgun (WGS) entry which is preliminary data.</text>
</comment>
<evidence type="ECO:0000256" key="8">
    <source>
        <dbReference type="ARBA" id="ARBA00022729"/>
    </source>
</evidence>
<keyword evidence="8 20" id="KW-0732">Signal</keyword>
<evidence type="ECO:0000259" key="23">
    <source>
        <dbReference type="PROSITE" id="PS52039"/>
    </source>
</evidence>
<dbReference type="Pfam" id="PF01131">
    <property type="entry name" value="Topoisom_bac"/>
    <property type="match status" value="1"/>
</dbReference>
<dbReference type="GO" id="GO:0006265">
    <property type="term" value="P:DNA topological change"/>
    <property type="evidence" value="ECO:0007669"/>
    <property type="project" value="InterPro"/>
</dbReference>
<dbReference type="CDD" id="cd00186">
    <property type="entry name" value="TOP1Ac"/>
    <property type="match status" value="1"/>
</dbReference>
<evidence type="ECO:0000313" key="24">
    <source>
        <dbReference type="EMBL" id="KAG5675737.1"/>
    </source>
</evidence>
<evidence type="ECO:0000256" key="6">
    <source>
        <dbReference type="ARBA" id="ARBA00022692"/>
    </source>
</evidence>
<dbReference type="Gene3D" id="1.10.460.10">
    <property type="entry name" value="Topoisomerase I, domain 2"/>
    <property type="match status" value="1"/>
</dbReference>
<feature type="transmembrane region" description="Helical" evidence="19">
    <location>
        <begin position="327"/>
        <end position="354"/>
    </location>
</feature>
<proteinExistence type="inferred from homology"/>
<comment type="subcellular location">
    <subcellularLocation>
        <location evidence="2">Membrane</location>
        <topology evidence="2">Multi-pass membrane protein</topology>
    </subcellularLocation>
</comment>
<feature type="transmembrane region" description="Helical" evidence="19">
    <location>
        <begin position="479"/>
        <end position="509"/>
    </location>
</feature>
<sequence>MNLHPLYCIIIASSLLISFTNGFYVPGIAPREYKKNERIEVKAIKLTSTRTQLPYDYYSLQFCLPKNGTLHYKSENLGEVLRGDRIVNTPYEVKMSENINCKLLCNTKDLPLNWDIQQSRKVAERIEHEYYVHLLVDNLPVATRIRNPDTMEIQFEHGYRLGMVNNKGETYINNHLKFILSYHTHSTGQRVVGFEVEPLSVDMGEIKFEGDDCNFPDNPKPQHVNKNDHTSLFFTYSVVWKESQVKWASRWDYLLGMNDVQIHWFSIINSLIVVFFLSGILTMIMVRTLRRDIAKYNTDDSFEDTLEETGWKLVHGDVFRAPRHPRLFAAVIGSGVQIFFMAFITIFIAMLGMLSPSSRGALMTAAIMLYVFMGLIGGYFSARLYKTMKGKDWKRTAFLTATFFPGIVFGTCFFLNFFIWQKGSTGAVPFSTMIGLLLLWFGISLPLVYLGYYFGYRKQAYQHPVRTNMIPRQIPRQQWYMNIVLCTLMAGILPFGAVFIELFFIFSAIWQNQFYYLFGFLFLVFCILFVSCGQLSIVMTYFQLCGEDYRWHWRSFIVSGGSGIYILFYSIFYFFIKLEITEFIPTMLYFGYTGLMVITFFILTGTIGFDSLIFSSVSQKMKYLCVAEKNDAAKTISQILSKGTAQRREGYSQYNKIYEFNMEVQGQNSQIVFTSVSGHLMTYDFASSFKNWNACNPEQLFEAPVVKQCPENYINIKRTLEREIRTCNSLIIWTDCDREGENIGFEIINVCRAIKSSITVYRAKFSDMTARSIYRAISNLGVPDERISQAVDVRSELDLRIGAAFTRFQTLRLQNLFPDNINNDLVSYGSCQFPTLGFVADRYREIEKFIPTNFWKIKLTHRLNNLTVEFNWARNRLFDKACCEAILAVCKSINKVDIVNVQQKPKSKWRPQAMDTVELEKTGSRKLKLSAKEIMTIAERLYTQGFISYPRTETNKFPPELQLHQFVECQTAHPDWGEFAQKVLNWGPNARNGNKSDQSHPPIYPTKFTNSLSGNEKRVYELIVRHFLACVSKDAIGSETMVDAKIGDEEFTATGLVILERNYLEVYIYENWKAKEIHRYDIGNTFVPTFLGLHEGTTSPPSLLTEADLIALMEKNGIGTDATHAEHISTIKERGYIGVIEGGLLVPGLLGMGLVEGYELMNLQLSQPHLRAGLEVDLKGICEGTKNPNDVLQQQIQIYKNCYQVITSQVAALDQAVGNRFETQPQNNSMTQQAIPTLLIHELFPCPKCKSFSMIMKQKKDLKPFISCQGYPTCRHVIWLETSAIKEIVSINEKCTSCGGANHKIKIKFSHPYLLGQIDEVPAYSRIELGHYITCLYCDNKLKDILHIKLEDVKIVGNVVGAASNASHHSIFNNTAINRSNNIQNNNFNNSGQQSNGFNFGNNSNNTQQRRNWFSNDDGNDDYGPSGGSGGARISTGFNNSSNQRNSLSNIPDINCRCNKKASKNITKKEGPNKGRPFYKCDKCNFFHWADTPLPPNIKAVQQNNSSNPGSSSGTSGGGTRKCGICRNTGHNKKNCPTLAH</sequence>
<dbReference type="Gene3D" id="3.30.65.10">
    <property type="entry name" value="Bacterial Topoisomerase I, domain 1"/>
    <property type="match status" value="1"/>
</dbReference>
<dbReference type="SUPFAM" id="SSF56712">
    <property type="entry name" value="Prokaryotic type I DNA topoisomerase"/>
    <property type="match status" value="1"/>
</dbReference>
<dbReference type="Pfam" id="PF06839">
    <property type="entry name" value="Zn_ribbon_GRF"/>
    <property type="match status" value="1"/>
</dbReference>
<feature type="chain" id="PRO_5039955141" description="DNA topoisomerase" evidence="20">
    <location>
        <begin position="23"/>
        <end position="1541"/>
    </location>
</feature>
<dbReference type="CDD" id="cd03362">
    <property type="entry name" value="TOPRIM_TopoIA_TopoIII"/>
    <property type="match status" value="1"/>
</dbReference>
<protein>
    <recommendedName>
        <fullName evidence="5">DNA topoisomerase</fullName>
        <ecNumber evidence="5">5.6.2.1</ecNumber>
    </recommendedName>
</protein>
<evidence type="ECO:0000256" key="12">
    <source>
        <dbReference type="ARBA" id="ARBA00023029"/>
    </source>
</evidence>
<feature type="transmembrane region" description="Helical" evidence="19">
    <location>
        <begin position="397"/>
        <end position="420"/>
    </location>
</feature>
<comment type="function">
    <text evidence="16">Releases the supercoiling and torsional tension of DNA introduced during the DNA replication and transcription by transiently cleaving and rejoining one strand of the DNA duplex. Introduces a single-strand break via transesterification at a target site in duplex DNA. The scissile phosphodiester is attacked by the catalytic tyrosine of the enzyme, resulting in the formation of a DNA-(5'-phosphotyrosyl)-enzyme intermediate and the expulsion of a 3'-OH DNA strand. The free DNA strand than undergoes passage around the unbroken strand thus removing DNA supercoils. Finally, in the religation step, the DNA 3'-OH attacks the covalent intermediate to expel the active-site tyrosine and restore the DNA phosphodiester backbone. Weakly relaxes negative supercoils and displays a distinct preference for binding single-stranded DNA.</text>
</comment>
<dbReference type="PROSITE" id="PS00396">
    <property type="entry name" value="TOPO_IA_1"/>
    <property type="match status" value="1"/>
</dbReference>
<feature type="transmembrane region" description="Helical" evidence="19">
    <location>
        <begin position="515"/>
        <end position="544"/>
    </location>
</feature>
<dbReference type="Pfam" id="PF01751">
    <property type="entry name" value="Toprim"/>
    <property type="match status" value="1"/>
</dbReference>
<comment type="similarity">
    <text evidence="4">Belongs to the type IA topoisomerase family.</text>
</comment>
<evidence type="ECO:0000256" key="1">
    <source>
        <dbReference type="ARBA" id="ARBA00000213"/>
    </source>
</evidence>
<dbReference type="CDD" id="cd06174">
    <property type="entry name" value="MFS"/>
    <property type="match status" value="1"/>
</dbReference>
<dbReference type="Gene3D" id="1.10.290.10">
    <property type="entry name" value="Topoisomerase I, domain 4"/>
    <property type="match status" value="1"/>
</dbReference>
<evidence type="ECO:0000259" key="22">
    <source>
        <dbReference type="PROSITE" id="PS51999"/>
    </source>
</evidence>
<dbReference type="SMART" id="SM00437">
    <property type="entry name" value="TOP1Ac"/>
    <property type="match status" value="1"/>
</dbReference>
<dbReference type="InterPro" id="IPR013497">
    <property type="entry name" value="Topo_IA_cen"/>
</dbReference>
<dbReference type="GO" id="GO:0005634">
    <property type="term" value="C:nucleus"/>
    <property type="evidence" value="ECO:0007669"/>
    <property type="project" value="TreeGrafter"/>
</dbReference>
<evidence type="ECO:0000256" key="20">
    <source>
        <dbReference type="SAM" id="SignalP"/>
    </source>
</evidence>
<keyword evidence="13" id="KW-0238">DNA-binding</keyword>
<keyword evidence="11 19" id="KW-1133">Transmembrane helix</keyword>
<dbReference type="GO" id="GO:0006310">
    <property type="term" value="P:DNA recombination"/>
    <property type="evidence" value="ECO:0007669"/>
    <property type="project" value="TreeGrafter"/>
</dbReference>
<evidence type="ECO:0000256" key="15">
    <source>
        <dbReference type="ARBA" id="ARBA00023235"/>
    </source>
</evidence>
<evidence type="ECO:0000313" key="25">
    <source>
        <dbReference type="Proteomes" id="UP001107558"/>
    </source>
</evidence>
<keyword evidence="12" id="KW-0799">Topoisomerase</keyword>
<dbReference type="GO" id="GO:0003677">
    <property type="term" value="F:DNA binding"/>
    <property type="evidence" value="ECO:0007669"/>
    <property type="project" value="UniProtKB-KW"/>
</dbReference>
<dbReference type="GO" id="GO:0006281">
    <property type="term" value="P:DNA repair"/>
    <property type="evidence" value="ECO:0007669"/>
    <property type="project" value="TreeGrafter"/>
</dbReference>
<dbReference type="SMART" id="SM00493">
    <property type="entry name" value="TOPRIM"/>
    <property type="match status" value="1"/>
</dbReference>
<dbReference type="InterPro" id="IPR003601">
    <property type="entry name" value="Topo_IA_2"/>
</dbReference>
<dbReference type="InterPro" id="IPR003602">
    <property type="entry name" value="Topo_IA_DNA-bd_dom"/>
</dbReference>
<feature type="compositionally biased region" description="Low complexity" evidence="18">
    <location>
        <begin position="1504"/>
        <end position="1514"/>
    </location>
</feature>
<dbReference type="GO" id="GO:0031422">
    <property type="term" value="C:RecQ family helicase-topoisomerase III complex"/>
    <property type="evidence" value="ECO:0007669"/>
    <property type="project" value="TreeGrafter"/>
</dbReference>
<dbReference type="InterPro" id="IPR013826">
    <property type="entry name" value="Topo_IA_cen_sub3"/>
</dbReference>
<dbReference type="Gene3D" id="3.40.50.140">
    <property type="match status" value="1"/>
</dbReference>
<evidence type="ECO:0000256" key="18">
    <source>
        <dbReference type="SAM" id="MobiDB-lite"/>
    </source>
</evidence>
<dbReference type="GO" id="GO:0003917">
    <property type="term" value="F:DNA topoisomerase type I (single strand cut, ATP-independent) activity"/>
    <property type="evidence" value="ECO:0007669"/>
    <property type="project" value="UniProtKB-EC"/>
</dbReference>
<dbReference type="InterPro" id="IPR004240">
    <property type="entry name" value="EMP70"/>
</dbReference>
<evidence type="ECO:0000256" key="10">
    <source>
        <dbReference type="ARBA" id="ARBA00022833"/>
    </source>
</evidence>
<dbReference type="GO" id="GO:0008270">
    <property type="term" value="F:zinc ion binding"/>
    <property type="evidence" value="ECO:0007669"/>
    <property type="project" value="UniProtKB-KW"/>
</dbReference>
<evidence type="ECO:0000256" key="17">
    <source>
        <dbReference type="PROSITE-ProRule" id="PRU01343"/>
    </source>
</evidence>
<keyword evidence="6 19" id="KW-0812">Transmembrane</keyword>
<dbReference type="EMBL" id="JADBJN010000002">
    <property type="protein sequence ID" value="KAG5675737.1"/>
    <property type="molecule type" value="Genomic_DNA"/>
</dbReference>
<feature type="transmembrane region" description="Helical" evidence="19">
    <location>
        <begin position="360"/>
        <end position="385"/>
    </location>
</feature>
<dbReference type="InterPro" id="IPR036875">
    <property type="entry name" value="Znf_CCHC_sf"/>
</dbReference>
<evidence type="ECO:0000256" key="13">
    <source>
        <dbReference type="ARBA" id="ARBA00023125"/>
    </source>
</evidence>
<dbReference type="InterPro" id="IPR023406">
    <property type="entry name" value="Topo_IA_AS"/>
</dbReference>
<dbReference type="InterPro" id="IPR034144">
    <property type="entry name" value="TOPRIM_TopoIII"/>
</dbReference>
<evidence type="ECO:0000256" key="11">
    <source>
        <dbReference type="ARBA" id="ARBA00022989"/>
    </source>
</evidence>
<feature type="compositionally biased region" description="Polar residues" evidence="18">
    <location>
        <begin position="1407"/>
        <end position="1417"/>
    </location>
</feature>
<feature type="domain" description="Topo IA-type catalytic" evidence="23">
    <location>
        <begin position="784"/>
        <end position="1203"/>
    </location>
</feature>
<feature type="transmembrane region" description="Helical" evidence="19">
    <location>
        <begin position="556"/>
        <end position="576"/>
    </location>
</feature>
<evidence type="ECO:0000256" key="9">
    <source>
        <dbReference type="ARBA" id="ARBA00022771"/>
    </source>
</evidence>
<comment type="catalytic activity">
    <reaction evidence="1">
        <text>ATP-independent breakage of single-stranded DNA, followed by passage and rejoining.</text>
        <dbReference type="EC" id="5.6.2.1"/>
    </reaction>
</comment>
<evidence type="ECO:0000259" key="21">
    <source>
        <dbReference type="PROSITE" id="PS50880"/>
    </source>
</evidence>
<dbReference type="PROSITE" id="PS51999">
    <property type="entry name" value="ZF_GRF"/>
    <property type="match status" value="1"/>
</dbReference>
<feature type="transmembrane region" description="Helical" evidence="19">
    <location>
        <begin position="588"/>
        <end position="614"/>
    </location>
</feature>
<dbReference type="InterPro" id="IPR000380">
    <property type="entry name" value="Topo_IA"/>
</dbReference>
<dbReference type="Gene3D" id="2.70.20.10">
    <property type="entry name" value="Topoisomerase I, domain 3"/>
    <property type="match status" value="1"/>
</dbReference>